<gene>
    <name evidence="2" type="ORF">ACJ73_09899</name>
</gene>
<feature type="region of interest" description="Disordered" evidence="1">
    <location>
        <begin position="1"/>
        <end position="55"/>
    </location>
</feature>
<sequence length="548" mass="61879">MADQDPGRLQKQDLLQLQAKVKQAEEKQRQAEENQRQAEENQRQAEEEKRQAEKQMLPTSLPQFLHACHVHLSVGLSSRINYRTGTQGNPENAESKLRPDKIREWTTFPREQSRVWEDLFATYFVSGRHFTSLNTLRESGDELRVRSLGSELDLHYHQRYTVEDRVSGVIRRLYSNQDLRNLFHLKGQVQSENHGNTLSPENRYTEPDISSSQQSPMRKRHKKINMGGDALPETPTVRSRLSRPRADQFCVYNTGSDEAIPVYVIEYKAPHKLTKGTIEAGLVDMDVGEVIENVEEDDPVKTARWRVAACISQTFSYMIQAGLEYGYVCTGEAFIFLHVNSDDHTTVYYYLSVPNDDVGETTGWASDSDRDNRLHLTAIGQVLAFTLRALRTPPHGQNWRNHAGAMLKKWKIPHDDIPESELEKSSEKLSDYKQNRPSRNEYIRISPVKTRSKGLAAGSSRRPAKTSTNWETSDDDSSGNGGYDPESPLSGRPSNIMVVVPPPKPGQGGSNTQTSGQQREYCTQKCLLGLINGGLLDENCPNVASHGD</sequence>
<keyword evidence="3" id="KW-1185">Reference proteome</keyword>
<reference evidence="2 3" key="1">
    <citation type="submission" date="2015-08" db="EMBL/GenBank/DDBJ databases">
        <title>Emmonsia species relationships and genome sequence.</title>
        <authorList>
            <person name="Cuomo C.A."/>
            <person name="Schwartz I.S."/>
            <person name="Kenyon C."/>
            <person name="De Hoog G.S."/>
            <person name="Govender N.P."/>
            <person name="Botha A."/>
            <person name="Moreno L."/>
            <person name="De Vries M."/>
            <person name="Munoz J.F."/>
            <person name="Stielow J.B."/>
        </authorList>
    </citation>
    <scope>NUCLEOTIDE SEQUENCE [LARGE SCALE GENOMIC DNA]</scope>
    <source>
        <strain evidence="2 3">EI222</strain>
    </source>
</reference>
<feature type="region of interest" description="Disordered" evidence="1">
    <location>
        <begin position="191"/>
        <end position="219"/>
    </location>
</feature>
<feature type="compositionally biased region" description="Basic and acidic residues" evidence="1">
    <location>
        <begin position="1"/>
        <end position="11"/>
    </location>
</feature>
<evidence type="ECO:0000313" key="2">
    <source>
        <dbReference type="EMBL" id="OJD10193.1"/>
    </source>
</evidence>
<dbReference type="VEuPathDB" id="FungiDB:ACJ73_09899"/>
<proteinExistence type="predicted"/>
<feature type="compositionally biased region" description="Polar residues" evidence="1">
    <location>
        <begin position="191"/>
        <end position="216"/>
    </location>
</feature>
<accession>A0A1J9P058</accession>
<feature type="non-terminal residue" evidence="2">
    <location>
        <position position="548"/>
    </location>
</feature>
<dbReference type="STRING" id="1658174.A0A1J9P058"/>
<evidence type="ECO:0000256" key="1">
    <source>
        <dbReference type="SAM" id="MobiDB-lite"/>
    </source>
</evidence>
<dbReference type="AlphaFoldDB" id="A0A1J9P058"/>
<dbReference type="EMBL" id="LGTZ01003109">
    <property type="protein sequence ID" value="OJD10193.1"/>
    <property type="molecule type" value="Genomic_DNA"/>
</dbReference>
<feature type="compositionally biased region" description="Basic and acidic residues" evidence="1">
    <location>
        <begin position="418"/>
        <end position="442"/>
    </location>
</feature>
<name>A0A1J9P058_9EURO</name>
<evidence type="ECO:0000313" key="3">
    <source>
        <dbReference type="Proteomes" id="UP000242791"/>
    </source>
</evidence>
<feature type="compositionally biased region" description="Basic and acidic residues" evidence="1">
    <location>
        <begin position="22"/>
        <end position="53"/>
    </location>
</feature>
<dbReference type="Proteomes" id="UP000242791">
    <property type="component" value="Unassembled WGS sequence"/>
</dbReference>
<organism evidence="2 3">
    <name type="scientific">Blastomyces percursus</name>
    <dbReference type="NCBI Taxonomy" id="1658174"/>
    <lineage>
        <taxon>Eukaryota</taxon>
        <taxon>Fungi</taxon>
        <taxon>Dikarya</taxon>
        <taxon>Ascomycota</taxon>
        <taxon>Pezizomycotina</taxon>
        <taxon>Eurotiomycetes</taxon>
        <taxon>Eurotiomycetidae</taxon>
        <taxon>Onygenales</taxon>
        <taxon>Ajellomycetaceae</taxon>
        <taxon>Blastomyces</taxon>
    </lineage>
</organism>
<dbReference type="OrthoDB" id="2156052at2759"/>
<feature type="region of interest" description="Disordered" evidence="1">
    <location>
        <begin position="418"/>
        <end position="516"/>
    </location>
</feature>
<comment type="caution">
    <text evidence="2">The sequence shown here is derived from an EMBL/GenBank/DDBJ whole genome shotgun (WGS) entry which is preliminary data.</text>
</comment>
<feature type="compositionally biased region" description="Low complexity" evidence="1">
    <location>
        <begin position="12"/>
        <end position="21"/>
    </location>
</feature>
<protein>
    <submittedName>
        <fullName evidence="2">Uncharacterized protein</fullName>
    </submittedName>
</protein>